<dbReference type="GO" id="GO:0009229">
    <property type="term" value="P:thiamine diphosphate biosynthetic process"/>
    <property type="evidence" value="ECO:0007669"/>
    <property type="project" value="UniProtKB-UniPathway"/>
</dbReference>
<evidence type="ECO:0000313" key="8">
    <source>
        <dbReference type="EMBL" id="QDJ15008.1"/>
    </source>
</evidence>
<keyword evidence="6" id="KW-0067">ATP-binding</keyword>
<evidence type="ECO:0000256" key="3">
    <source>
        <dbReference type="ARBA" id="ARBA00022679"/>
    </source>
</evidence>
<dbReference type="InterPro" id="IPR013749">
    <property type="entry name" value="PM/HMP-P_kinase-1"/>
</dbReference>
<keyword evidence="4" id="KW-0547">Nucleotide-binding</keyword>
<keyword evidence="9" id="KW-1185">Reference proteome</keyword>
<evidence type="ECO:0000256" key="4">
    <source>
        <dbReference type="ARBA" id="ARBA00022741"/>
    </source>
</evidence>
<dbReference type="CDD" id="cd01169">
    <property type="entry name" value="HMPP_kinase"/>
    <property type="match status" value="1"/>
</dbReference>
<dbReference type="Pfam" id="PF08543">
    <property type="entry name" value="Phos_pyr_kin"/>
    <property type="match status" value="1"/>
</dbReference>
<evidence type="ECO:0000256" key="6">
    <source>
        <dbReference type="ARBA" id="ARBA00022840"/>
    </source>
</evidence>
<dbReference type="PANTHER" id="PTHR20858">
    <property type="entry name" value="PHOSPHOMETHYLPYRIMIDINE KINASE"/>
    <property type="match status" value="1"/>
</dbReference>
<dbReference type="PANTHER" id="PTHR20858:SF17">
    <property type="entry name" value="HYDROXYMETHYLPYRIMIDINE_PHOSPHOMETHYLPYRIMIDINE KINASE THI20-RELATED"/>
    <property type="match status" value="1"/>
</dbReference>
<dbReference type="GO" id="GO:0008902">
    <property type="term" value="F:hydroxymethylpyrimidine kinase activity"/>
    <property type="evidence" value="ECO:0007669"/>
    <property type="project" value="UniProtKB-EC"/>
</dbReference>
<evidence type="ECO:0000256" key="5">
    <source>
        <dbReference type="ARBA" id="ARBA00022777"/>
    </source>
</evidence>
<dbReference type="InterPro" id="IPR004399">
    <property type="entry name" value="HMP/HMP-P_kinase_dom"/>
</dbReference>
<evidence type="ECO:0000256" key="1">
    <source>
        <dbReference type="ARBA" id="ARBA00004948"/>
    </source>
</evidence>
<dbReference type="GO" id="GO:0008972">
    <property type="term" value="F:phosphomethylpyrimidine kinase activity"/>
    <property type="evidence" value="ECO:0007669"/>
    <property type="project" value="InterPro"/>
</dbReference>
<sequence>MKKAVLTIAGSDCSGGAGIQADLKTMTMNGVYAMSVITALTAQNTLGVTGILDVDANFLKKQLDAVFTDIYPEAVKIGMLSSQDLILTISSSLKEYKAKNIVVDPVMVSTSGSKLIADEAIETMCKELFPLAKVITPNIPEAEILSGIKIKNSEDMIQAAIKINKQYNCAVLCKGGHNLNDANDLLYDGENIKWFKGRKIKNPNTHGTGCTLSSAIAANLAKGQELDIAIEKAKEYISNALQQMLDLGQGRGPMDHGYLIKE</sequence>
<dbReference type="Proteomes" id="UP000955338">
    <property type="component" value="Chromosome"/>
</dbReference>
<dbReference type="EC" id="2.7.1.49" evidence="2"/>
<dbReference type="AlphaFoldDB" id="A0A8D4LKC2"/>
<gene>
    <name evidence="8" type="primary">thiD</name>
    <name evidence="8" type="ORF">CEP48_06015</name>
</gene>
<evidence type="ECO:0000259" key="7">
    <source>
        <dbReference type="Pfam" id="PF08543"/>
    </source>
</evidence>
<dbReference type="Gene3D" id="3.40.1190.20">
    <property type="match status" value="1"/>
</dbReference>
<name>A0A8D4LKC2_9PAST</name>
<keyword evidence="5 8" id="KW-0418">Kinase</keyword>
<proteinExistence type="predicted"/>
<evidence type="ECO:0000313" key="9">
    <source>
        <dbReference type="Proteomes" id="UP000955338"/>
    </source>
</evidence>
<evidence type="ECO:0000256" key="2">
    <source>
        <dbReference type="ARBA" id="ARBA00012135"/>
    </source>
</evidence>
<protein>
    <recommendedName>
        <fullName evidence="2">hydroxymethylpyrimidine kinase</fullName>
        <ecNumber evidence="2">2.7.1.49</ecNumber>
    </recommendedName>
</protein>
<comment type="pathway">
    <text evidence="1">Cofactor biosynthesis; thiamine diphosphate biosynthesis.</text>
</comment>
<feature type="domain" description="Pyridoxamine kinase/Phosphomethylpyrimidine kinase" evidence="7">
    <location>
        <begin position="12"/>
        <end position="255"/>
    </location>
</feature>
<organism evidence="8 9">
    <name type="scientific">Mergibacter septicus</name>
    <dbReference type="NCBI Taxonomy" id="221402"/>
    <lineage>
        <taxon>Bacteria</taxon>
        <taxon>Pseudomonadati</taxon>
        <taxon>Pseudomonadota</taxon>
        <taxon>Gammaproteobacteria</taxon>
        <taxon>Pasteurellales</taxon>
        <taxon>Pasteurellaceae</taxon>
        <taxon>Mergibacter</taxon>
    </lineage>
</organism>
<dbReference type="NCBIfam" id="TIGR00097">
    <property type="entry name" value="HMP-P_kinase"/>
    <property type="match status" value="1"/>
</dbReference>
<dbReference type="EMBL" id="CP022011">
    <property type="protein sequence ID" value="QDJ15008.1"/>
    <property type="molecule type" value="Genomic_DNA"/>
</dbReference>
<dbReference type="GO" id="GO:0005829">
    <property type="term" value="C:cytosol"/>
    <property type="evidence" value="ECO:0007669"/>
    <property type="project" value="TreeGrafter"/>
</dbReference>
<reference evidence="8" key="1">
    <citation type="submission" date="2017-06" db="EMBL/GenBank/DDBJ databases">
        <title>Genome sequencing of pathogenic and non-pathogenic strains within Bisgaard taxon 40.</title>
        <authorList>
            <person name="Ladner J.T."/>
            <person name="Lovett S.P."/>
            <person name="Koroleva G."/>
            <person name="Lorch J.M."/>
        </authorList>
    </citation>
    <scope>NUCLEOTIDE SEQUENCE</scope>
    <source>
        <strain evidence="8">27576-1-I1</strain>
    </source>
</reference>
<dbReference type="UniPathway" id="UPA00060">
    <property type="reaction ID" value="UER00138"/>
</dbReference>
<dbReference type="SUPFAM" id="SSF53613">
    <property type="entry name" value="Ribokinase-like"/>
    <property type="match status" value="1"/>
</dbReference>
<keyword evidence="3" id="KW-0808">Transferase</keyword>
<dbReference type="RefSeq" id="WP_261920470.1">
    <property type="nucleotide sequence ID" value="NZ_CP022011.1"/>
</dbReference>
<dbReference type="GO" id="GO:0005524">
    <property type="term" value="F:ATP binding"/>
    <property type="evidence" value="ECO:0007669"/>
    <property type="project" value="UniProtKB-KW"/>
</dbReference>
<accession>A0A8D4LKC2</accession>
<dbReference type="InterPro" id="IPR029056">
    <property type="entry name" value="Ribokinase-like"/>
</dbReference>
<dbReference type="GO" id="GO:0009228">
    <property type="term" value="P:thiamine biosynthetic process"/>
    <property type="evidence" value="ECO:0007669"/>
    <property type="project" value="InterPro"/>
</dbReference>
<dbReference type="FunFam" id="3.40.1190.20:FF:000003">
    <property type="entry name" value="Phosphomethylpyrimidine kinase ThiD"/>
    <property type="match status" value="1"/>
</dbReference>